<dbReference type="EMBL" id="FNRD01000019">
    <property type="protein sequence ID" value="SEB06540.1"/>
    <property type="molecule type" value="Genomic_DNA"/>
</dbReference>
<feature type="region of interest" description="Disordered" evidence="1">
    <location>
        <begin position="417"/>
        <end position="473"/>
    </location>
</feature>
<evidence type="ECO:0000256" key="1">
    <source>
        <dbReference type="SAM" id="MobiDB-lite"/>
    </source>
</evidence>
<feature type="transmembrane region" description="Helical" evidence="2">
    <location>
        <begin position="285"/>
        <end position="307"/>
    </location>
</feature>
<keyword evidence="2" id="KW-0812">Transmembrane</keyword>
<protein>
    <submittedName>
        <fullName evidence="3">Uncharacterized protein</fullName>
    </submittedName>
</protein>
<evidence type="ECO:0000256" key="2">
    <source>
        <dbReference type="SAM" id="Phobius"/>
    </source>
</evidence>
<evidence type="ECO:0000313" key="3">
    <source>
        <dbReference type="EMBL" id="SEB06540.1"/>
    </source>
</evidence>
<name>A0A1H4GC20_9FLAO</name>
<evidence type="ECO:0000313" key="4">
    <source>
        <dbReference type="Proteomes" id="UP000198951"/>
    </source>
</evidence>
<accession>A0A1H4GC20</accession>
<keyword evidence="2" id="KW-1133">Transmembrane helix</keyword>
<keyword evidence="2" id="KW-0472">Membrane</keyword>
<dbReference type="OrthoDB" id="1336151at2"/>
<dbReference type="Proteomes" id="UP000198951">
    <property type="component" value="Unassembled WGS sequence"/>
</dbReference>
<organism evidence="3 4">
    <name type="scientific">Flavobacterium gillisiae</name>
    <dbReference type="NCBI Taxonomy" id="150146"/>
    <lineage>
        <taxon>Bacteria</taxon>
        <taxon>Pseudomonadati</taxon>
        <taxon>Bacteroidota</taxon>
        <taxon>Flavobacteriia</taxon>
        <taxon>Flavobacteriales</taxon>
        <taxon>Flavobacteriaceae</taxon>
        <taxon>Flavobacterium</taxon>
    </lineage>
</organism>
<proteinExistence type="predicted"/>
<feature type="compositionally biased region" description="Basic and acidic residues" evidence="1">
    <location>
        <begin position="417"/>
        <end position="427"/>
    </location>
</feature>
<dbReference type="AlphaFoldDB" id="A0A1H4GC20"/>
<dbReference type="RefSeq" id="WP_091093873.1">
    <property type="nucleotide sequence ID" value="NZ_FNRD01000019.1"/>
</dbReference>
<gene>
    <name evidence="3" type="ORF">SAMN05443667_11920</name>
</gene>
<sequence>MKQFGLIIQETTAGSNQQFVSSYLDINSPEIKETITDERTLASQLANLSDVYSVQITQNYKVYSLIVTNLTDFLGRSGYYAIRLYGPKEVNLTNFENILASIKEKYNTYTKSNTLNDQNYDTILSSILIVENDKKALLSLKSDANCFYYFDETNSALSTVFNTRGIHLVHKVYAFNKNRAVPEAIALSSGLKAFSQINTSQKEINVINNHSLLKELKINDKNVDFNPHLSEYNILCQANDIVTYNTTEDKNFKILNGTFLSIEKKYVQRKTPIGRPKQPSFIDEYGTYLIIVLMIICLGSGSWYFFLRDNNISTPYRPQNPISNQEANQNNSTTASEITFNFEGPEKDSVFKTNYPKLDQYRFKFDNKKWSYKNKDGKDIYTDFYIETIEEINKSKPLNFNDKQKLQFLNSLKEKSDQEILKKETSEKVAPTIKEPIKKPAQTVNNKKTDEKAKAVAPKSETESNKRSLESKI</sequence>
<reference evidence="4" key="1">
    <citation type="submission" date="2016-10" db="EMBL/GenBank/DDBJ databases">
        <authorList>
            <person name="Varghese N."/>
            <person name="Submissions S."/>
        </authorList>
    </citation>
    <scope>NUCLEOTIDE SEQUENCE [LARGE SCALE GENOMIC DNA]</scope>
    <source>
        <strain evidence="4">DSM 22376</strain>
    </source>
</reference>
<dbReference type="STRING" id="150146.SAMN05443667_11920"/>
<keyword evidence="4" id="KW-1185">Reference proteome</keyword>
<feature type="compositionally biased region" description="Basic and acidic residues" evidence="1">
    <location>
        <begin position="447"/>
        <end position="473"/>
    </location>
</feature>